<dbReference type="EMBL" id="CAJJDM010000100">
    <property type="protein sequence ID" value="CAD8094875.1"/>
    <property type="molecule type" value="Genomic_DNA"/>
</dbReference>
<dbReference type="GO" id="GO:0006729">
    <property type="term" value="P:tetrahydrobiopterin biosynthetic process"/>
    <property type="evidence" value="ECO:0007669"/>
    <property type="project" value="InterPro"/>
</dbReference>
<dbReference type="Pfam" id="PF01329">
    <property type="entry name" value="Pterin_4a"/>
    <property type="match status" value="1"/>
</dbReference>
<dbReference type="AlphaFoldDB" id="A0A8S1NYR4"/>
<name>A0A8S1NYR4_PARPR</name>
<keyword evidence="3" id="KW-1185">Reference proteome</keyword>
<gene>
    <name evidence="2" type="ORF">PPRIM_AZ9-3.1.T0970076</name>
</gene>
<sequence length="175" mass="20122">MYRYISEQGFKTPAIINSLKIFVRDFKDVQSVSATKLNSEEIASALEIHSLQWHPTKDSTQIHKEFKFNSFKETFAFMGSISTVAEEMHHYPKWTQKENVVHVEISTNECSGISVKDILLAYTMDQLAMEITNTQIISVCDSPKVIDSQILNTWNQNFSKTEEILQNLQRNTAQL</sequence>
<evidence type="ECO:0000256" key="1">
    <source>
        <dbReference type="ARBA" id="ARBA00030497"/>
    </source>
</evidence>
<proteinExistence type="predicted"/>
<reference evidence="2" key="1">
    <citation type="submission" date="2021-01" db="EMBL/GenBank/DDBJ databases">
        <authorList>
            <consortium name="Genoscope - CEA"/>
            <person name="William W."/>
        </authorList>
    </citation>
    <scope>NUCLEOTIDE SEQUENCE</scope>
</reference>
<dbReference type="PANTHER" id="PTHR12599">
    <property type="entry name" value="PTERIN-4-ALPHA-CARBINOLAMINE DEHYDRATASE"/>
    <property type="match status" value="1"/>
</dbReference>
<dbReference type="OMA" id="WHPTKDS"/>
<evidence type="ECO:0000313" key="2">
    <source>
        <dbReference type="EMBL" id="CAD8094875.1"/>
    </source>
</evidence>
<dbReference type="PANTHER" id="PTHR12599:SF0">
    <property type="entry name" value="PTERIN-4-ALPHA-CARBINOLAMINE DEHYDRATASE"/>
    <property type="match status" value="1"/>
</dbReference>
<dbReference type="Proteomes" id="UP000688137">
    <property type="component" value="Unassembled WGS sequence"/>
</dbReference>
<protein>
    <recommendedName>
        <fullName evidence="1">4-alpha-hydroxy-tetrahydropterin dehydratase</fullName>
    </recommendedName>
</protein>
<dbReference type="InterPro" id="IPR001533">
    <property type="entry name" value="Pterin_deHydtase"/>
</dbReference>
<dbReference type="GO" id="GO:0008124">
    <property type="term" value="F:4-alpha-hydroxytetrahydrobiopterin dehydratase activity"/>
    <property type="evidence" value="ECO:0007669"/>
    <property type="project" value="InterPro"/>
</dbReference>
<comment type="caution">
    <text evidence="2">The sequence shown here is derived from an EMBL/GenBank/DDBJ whole genome shotgun (WGS) entry which is preliminary data.</text>
</comment>
<organism evidence="2 3">
    <name type="scientific">Paramecium primaurelia</name>
    <dbReference type="NCBI Taxonomy" id="5886"/>
    <lineage>
        <taxon>Eukaryota</taxon>
        <taxon>Sar</taxon>
        <taxon>Alveolata</taxon>
        <taxon>Ciliophora</taxon>
        <taxon>Intramacronucleata</taxon>
        <taxon>Oligohymenophorea</taxon>
        <taxon>Peniculida</taxon>
        <taxon>Parameciidae</taxon>
        <taxon>Paramecium</taxon>
    </lineage>
</organism>
<accession>A0A8S1NYR4</accession>
<evidence type="ECO:0000313" key="3">
    <source>
        <dbReference type="Proteomes" id="UP000688137"/>
    </source>
</evidence>